<evidence type="ECO:0000313" key="2">
    <source>
        <dbReference type="EMBL" id="KAJ9631463.1"/>
    </source>
</evidence>
<proteinExistence type="predicted"/>
<evidence type="ECO:0000256" key="1">
    <source>
        <dbReference type="SAM" id="MobiDB-lite"/>
    </source>
</evidence>
<protein>
    <submittedName>
        <fullName evidence="2">Uncharacterized protein</fullName>
    </submittedName>
</protein>
<dbReference type="EMBL" id="JAPDRN010000057">
    <property type="protein sequence ID" value="KAJ9631463.1"/>
    <property type="molecule type" value="Genomic_DNA"/>
</dbReference>
<comment type="caution">
    <text evidence="2">The sequence shown here is derived from an EMBL/GenBank/DDBJ whole genome shotgun (WGS) entry which is preliminary data.</text>
</comment>
<dbReference type="AlphaFoldDB" id="A0AA38Y0M6"/>
<gene>
    <name evidence="2" type="ORF">H2204_008190</name>
</gene>
<name>A0AA38Y0M6_9EURO</name>
<sequence length="112" mass="12794">MPRTLPRAGEAGARAMSRTFRRPGGARTVIGAAVILLKSETQFAREQWPQVDDLVDYEGVAYSLRAGPRQPLPTDHDWHPIAVYAPDEITEEEFQDWYALQQPQVEELRLKY</sequence>
<reference evidence="2" key="1">
    <citation type="submission" date="2022-10" db="EMBL/GenBank/DDBJ databases">
        <title>Culturing micro-colonial fungi from biological soil crusts in the Mojave desert and describing Neophaeococcomyces mojavensis, and introducing the new genera and species Taxawa tesnikishii.</title>
        <authorList>
            <person name="Kurbessoian T."/>
            <person name="Stajich J.E."/>
        </authorList>
    </citation>
    <scope>NUCLEOTIDE SEQUENCE</scope>
    <source>
        <strain evidence="2">TK_35</strain>
    </source>
</reference>
<accession>A0AA38Y0M6</accession>
<feature type="region of interest" description="Disordered" evidence="1">
    <location>
        <begin position="1"/>
        <end position="20"/>
    </location>
</feature>
<organism evidence="2">
    <name type="scientific">Knufia peltigerae</name>
    <dbReference type="NCBI Taxonomy" id="1002370"/>
    <lineage>
        <taxon>Eukaryota</taxon>
        <taxon>Fungi</taxon>
        <taxon>Dikarya</taxon>
        <taxon>Ascomycota</taxon>
        <taxon>Pezizomycotina</taxon>
        <taxon>Eurotiomycetes</taxon>
        <taxon>Chaetothyriomycetidae</taxon>
        <taxon>Chaetothyriales</taxon>
        <taxon>Trichomeriaceae</taxon>
        <taxon>Knufia</taxon>
    </lineage>
</organism>